<accession>A0A0Q3H4H8</accession>
<evidence type="ECO:0000256" key="1">
    <source>
        <dbReference type="SAM" id="MobiDB-lite"/>
    </source>
</evidence>
<dbReference type="EnsemblPlants" id="KQJ88346">
    <property type="protein sequence ID" value="KQJ88346"/>
    <property type="gene ID" value="BRADI_4g17203v3"/>
</dbReference>
<keyword evidence="4" id="KW-1185">Reference proteome</keyword>
<dbReference type="Proteomes" id="UP000008810">
    <property type="component" value="Chromosome 4"/>
</dbReference>
<reference evidence="2" key="2">
    <citation type="submission" date="2017-06" db="EMBL/GenBank/DDBJ databases">
        <title>WGS assembly of Brachypodium distachyon.</title>
        <authorList>
            <consortium name="The International Brachypodium Initiative"/>
            <person name="Lucas S."/>
            <person name="Harmon-Smith M."/>
            <person name="Lail K."/>
            <person name="Tice H."/>
            <person name="Grimwood J."/>
            <person name="Bruce D."/>
            <person name="Barry K."/>
            <person name="Shu S."/>
            <person name="Lindquist E."/>
            <person name="Wang M."/>
            <person name="Pitluck S."/>
            <person name="Vogel J.P."/>
            <person name="Garvin D.F."/>
            <person name="Mockler T.C."/>
            <person name="Schmutz J."/>
            <person name="Rokhsar D."/>
            <person name="Bevan M.W."/>
        </authorList>
    </citation>
    <scope>NUCLEOTIDE SEQUENCE</scope>
    <source>
        <strain evidence="2">Bd21</strain>
    </source>
</reference>
<reference evidence="3" key="3">
    <citation type="submission" date="2018-08" db="UniProtKB">
        <authorList>
            <consortium name="EnsemblPlants"/>
        </authorList>
    </citation>
    <scope>IDENTIFICATION</scope>
    <source>
        <strain evidence="3">cv. Bd21</strain>
    </source>
</reference>
<organism evidence="2">
    <name type="scientific">Brachypodium distachyon</name>
    <name type="common">Purple false brome</name>
    <name type="synonym">Trachynia distachya</name>
    <dbReference type="NCBI Taxonomy" id="15368"/>
    <lineage>
        <taxon>Eukaryota</taxon>
        <taxon>Viridiplantae</taxon>
        <taxon>Streptophyta</taxon>
        <taxon>Embryophyta</taxon>
        <taxon>Tracheophyta</taxon>
        <taxon>Spermatophyta</taxon>
        <taxon>Magnoliopsida</taxon>
        <taxon>Liliopsida</taxon>
        <taxon>Poales</taxon>
        <taxon>Poaceae</taxon>
        <taxon>BOP clade</taxon>
        <taxon>Pooideae</taxon>
        <taxon>Stipodae</taxon>
        <taxon>Brachypodieae</taxon>
        <taxon>Brachypodium</taxon>
    </lineage>
</organism>
<evidence type="ECO:0000313" key="3">
    <source>
        <dbReference type="EnsemblPlants" id="KQJ88346"/>
    </source>
</evidence>
<dbReference type="InParanoid" id="A0A0Q3H4H8"/>
<feature type="region of interest" description="Disordered" evidence="1">
    <location>
        <begin position="1"/>
        <end position="92"/>
    </location>
</feature>
<sequence length="92" mass="10684">MTPPRAASLPRQFHPPAASLPPLAPPSTPSRARRPRSGLRRLRHRRIPAPAHLPARRRPRPPRLQRRRRRPLPWRHPASPCYKDSQSLRSLK</sequence>
<proteinExistence type="predicted"/>
<dbReference type="EMBL" id="CM000883">
    <property type="protein sequence ID" value="KQJ88346.1"/>
    <property type="molecule type" value="Genomic_DNA"/>
</dbReference>
<evidence type="ECO:0000313" key="2">
    <source>
        <dbReference type="EMBL" id="KQJ88346.1"/>
    </source>
</evidence>
<evidence type="ECO:0000313" key="4">
    <source>
        <dbReference type="Proteomes" id="UP000008810"/>
    </source>
</evidence>
<feature type="compositionally biased region" description="Basic residues" evidence="1">
    <location>
        <begin position="31"/>
        <end position="47"/>
    </location>
</feature>
<reference evidence="2 3" key="1">
    <citation type="journal article" date="2010" name="Nature">
        <title>Genome sequencing and analysis of the model grass Brachypodium distachyon.</title>
        <authorList>
            <consortium name="International Brachypodium Initiative"/>
        </authorList>
    </citation>
    <scope>NUCLEOTIDE SEQUENCE [LARGE SCALE GENOMIC DNA]</scope>
    <source>
        <strain evidence="2 3">Bd21</strain>
    </source>
</reference>
<dbReference type="Gramene" id="KQJ88346">
    <property type="protein sequence ID" value="KQJ88346"/>
    <property type="gene ID" value="BRADI_4g17203v3"/>
</dbReference>
<gene>
    <name evidence="2" type="ORF">BRADI_4g17203v3</name>
</gene>
<dbReference type="AlphaFoldDB" id="A0A0Q3H4H8"/>
<feature type="compositionally biased region" description="Pro residues" evidence="1">
    <location>
        <begin position="18"/>
        <end position="28"/>
    </location>
</feature>
<name>A0A0Q3H4H8_BRADI</name>
<protein>
    <submittedName>
        <fullName evidence="2 3">Uncharacterized protein</fullName>
    </submittedName>
</protein>
<feature type="compositionally biased region" description="Basic residues" evidence="1">
    <location>
        <begin position="54"/>
        <end position="73"/>
    </location>
</feature>